<evidence type="ECO:0000313" key="5">
    <source>
        <dbReference type="Proteomes" id="UP000065220"/>
    </source>
</evidence>
<dbReference type="EMBL" id="CP014228">
    <property type="protein sequence ID" value="AMD86715.1"/>
    <property type="molecule type" value="Genomic_DNA"/>
</dbReference>
<dbReference type="Pfam" id="PF24346">
    <property type="entry name" value="DUF7507"/>
    <property type="match status" value="3"/>
</dbReference>
<feature type="domain" description="DUF7507" evidence="3">
    <location>
        <begin position="128"/>
        <end position="229"/>
    </location>
</feature>
<dbReference type="STRING" id="111015.AXF14_02735"/>
<reference evidence="5" key="1">
    <citation type="submission" date="2016-02" db="EMBL/GenBank/DDBJ databases">
        <authorList>
            <person name="Holder M.E."/>
            <person name="Ajami N.J."/>
            <person name="Petrosino J.F."/>
        </authorList>
    </citation>
    <scope>NUCLEOTIDE SEQUENCE [LARGE SCALE GENOMIC DNA]</scope>
    <source>
        <strain evidence="5">CCUG 36733</strain>
    </source>
</reference>
<evidence type="ECO:0000256" key="1">
    <source>
        <dbReference type="SAM" id="MobiDB-lite"/>
    </source>
</evidence>
<evidence type="ECO:0000259" key="3">
    <source>
        <dbReference type="Pfam" id="PF24346"/>
    </source>
</evidence>
<evidence type="ECO:0000313" key="4">
    <source>
        <dbReference type="EMBL" id="AMD86715.1"/>
    </source>
</evidence>
<keyword evidence="2" id="KW-0472">Membrane</keyword>
<evidence type="ECO:0000256" key="2">
    <source>
        <dbReference type="SAM" id="Phobius"/>
    </source>
</evidence>
<feature type="domain" description="DUF7507" evidence="3">
    <location>
        <begin position="912"/>
        <end position="1011"/>
    </location>
</feature>
<dbReference type="InterPro" id="IPR055354">
    <property type="entry name" value="DUF7507"/>
</dbReference>
<dbReference type="AlphaFoldDB" id="A0A0X8JD67"/>
<feature type="compositionally biased region" description="Low complexity" evidence="1">
    <location>
        <begin position="1054"/>
        <end position="1069"/>
    </location>
</feature>
<feature type="domain" description="DUF7507" evidence="3">
    <location>
        <begin position="633"/>
        <end position="727"/>
    </location>
</feature>
<accession>A0A0X8JD67</accession>
<organism evidence="4 5">
    <name type="scientific">Actinomyces radicidentis</name>
    <dbReference type="NCBI Taxonomy" id="111015"/>
    <lineage>
        <taxon>Bacteria</taxon>
        <taxon>Bacillati</taxon>
        <taxon>Actinomycetota</taxon>
        <taxon>Actinomycetes</taxon>
        <taxon>Actinomycetales</taxon>
        <taxon>Actinomycetaceae</taxon>
        <taxon>Actinomyces</taxon>
    </lineage>
</organism>
<protein>
    <recommendedName>
        <fullName evidence="3">DUF7507 domain-containing protein</fullName>
    </recommendedName>
</protein>
<feature type="compositionally biased region" description="Pro residues" evidence="1">
    <location>
        <begin position="1007"/>
        <end position="1021"/>
    </location>
</feature>
<dbReference type="KEGG" id="ard:AXF14_02735"/>
<feature type="region of interest" description="Disordered" evidence="1">
    <location>
        <begin position="215"/>
        <end position="249"/>
    </location>
</feature>
<gene>
    <name evidence="4" type="ORF">AXF14_02735</name>
</gene>
<feature type="compositionally biased region" description="Pro residues" evidence="1">
    <location>
        <begin position="1037"/>
        <end position="1053"/>
    </location>
</feature>
<keyword evidence="2" id="KW-1133">Transmembrane helix</keyword>
<keyword evidence="5" id="KW-1185">Reference proteome</keyword>
<name>A0A0X8JD67_ACTRD</name>
<feature type="compositionally biased region" description="Pro residues" evidence="1">
    <location>
        <begin position="226"/>
        <end position="235"/>
    </location>
</feature>
<feature type="region of interest" description="Disordered" evidence="1">
    <location>
        <begin position="725"/>
        <end position="774"/>
    </location>
</feature>
<feature type="region of interest" description="Disordered" evidence="1">
    <location>
        <begin position="999"/>
        <end position="1069"/>
    </location>
</feature>
<keyword evidence="2" id="KW-0812">Transmembrane</keyword>
<sequence length="1106" mass="111317">MLRPAEDASVTTTSTLNVAAKAAEFKVAKVALDGRDVTGTYQAGIGYKISDGVTLAGEGETKAFKVVVTYTVDPSEITAAGWPALDTACTVDGAQDATLHGLANVVSTTGDTDGAANNEACTTVTGTPGIKIVKYINGDDADTAPGVEVAVGSTMNITYVVTNTGNQPLSGVTVTDDKVAEADIKAATGFDGNLAVGASTTFTATYAAPAAGMQHTNVGTAHGTPPSTPSNPNPPEVTDHNPANAHSVAGPSFKVSKALAPDQTTPVTVGDDNTFTVKYVITVTNTGDKAGVFEDLTDELSDSPPAGFSGTVAPATIAGESLEPGESKSYTVTLSGMVDPAEAGADNTFAVKYDVTVENIGKTAGAVPAVTDTPTLATGFTVTRVQLRTATDLTADAKGVYTLLDGGALTLGAGKSQTLQVTVYGTVDPQTADWTAAGTCDTTGAGTPTKGLFNKVDMTGDTDGPDNNNACAPVKVPAPTFKVQKTTSDGPVALTGTEATDVDRTYTVTVTNSGSVDGTSAAVIDTPATPAGFTITKVTVDGTTVAAGNGGYEVAAGTQLAPGASKDHTVVVTHSVDPKVIGADAANWTALGTCAVDGASTDATKGIYNKVTMDGDSGGADNNDACTTATGSPSTKITKFINGDDADTAPGVSVPVGSTMDLEYRVENTGNQPLTDVKVTDQVTAPADATQVSDLTCPKTTLAVGEVMTCTATLAAPAAGVQHTDVGPVTAVPPQTQGNPPTVADHNPGNAVSTPDPAFSVEKETSASPITLTGTGKQSLTVDYTVTVSSANGEAGTSKRVTDVPEKPTGFTITSVTVDDKAVSADADGAYLVTAGDTLEANGSKEHTVAVTYEADPTALTAADWGDRGVCSTQGAGDRTKGLFNQVFMAGDTDGVENNDACVPVKGTPGTKIIKRINGDDADTAPGVEVKAGSTMNVTFEVTNTGNEPLTDVTVTDDKIAAADIKAAAGFDGNLAVGATTTFTATYPAPAARAEHVDVGTVTGNPPATPPTPENPNPEPLTPVTDHNPAHAHTPSSPSPTPTHPVVSPPTHPAVPVTPVTPHKPSSPSHFLAHTGANVLGGIVLLGGLLVAGSILLARRRRTDED</sequence>
<dbReference type="Proteomes" id="UP000065220">
    <property type="component" value="Chromosome"/>
</dbReference>
<feature type="transmembrane region" description="Helical" evidence="2">
    <location>
        <begin position="1079"/>
        <end position="1098"/>
    </location>
</feature>
<proteinExistence type="predicted"/>